<dbReference type="PANTHER" id="PTHR46825">
    <property type="entry name" value="D-ALANYL-D-ALANINE-CARBOXYPEPTIDASE/ENDOPEPTIDASE AMPH"/>
    <property type="match status" value="1"/>
</dbReference>
<feature type="domain" description="Beta-lactamase-related" evidence="1">
    <location>
        <begin position="41"/>
        <end position="320"/>
    </location>
</feature>
<dbReference type="RefSeq" id="WP_008730458.1">
    <property type="nucleotide sequence ID" value="NZ_AKFT01000055.1"/>
</dbReference>
<dbReference type="AlphaFoldDB" id="J1HKU9"/>
<dbReference type="InterPro" id="IPR012338">
    <property type="entry name" value="Beta-lactam/transpept-like"/>
</dbReference>
<dbReference type="EMBL" id="AKFT01000055">
    <property type="protein sequence ID" value="EJF46590.1"/>
    <property type="molecule type" value="Genomic_DNA"/>
</dbReference>
<name>J1HKU9_9ACTO</name>
<gene>
    <name evidence="2" type="ORF">HMPREF1318_1892</name>
</gene>
<dbReference type="Pfam" id="PF00144">
    <property type="entry name" value="Beta-lactamase"/>
    <property type="match status" value="1"/>
</dbReference>
<proteinExistence type="predicted"/>
<dbReference type="InterPro" id="IPR050491">
    <property type="entry name" value="AmpC-like"/>
</dbReference>
<reference evidence="2 3" key="1">
    <citation type="submission" date="2012-05" db="EMBL/GenBank/DDBJ databases">
        <authorList>
            <person name="Harkins D.M."/>
            <person name="Madupu R."/>
            <person name="Durkin A.S."/>
            <person name="Torralba M."/>
            <person name="Methe B."/>
            <person name="Sutton G.G."/>
            <person name="Nelson K.E."/>
        </authorList>
    </citation>
    <scope>NUCLEOTIDE SEQUENCE [LARGE SCALE GENOMIC DNA]</scope>
    <source>
        <strain evidence="2 3">F0489</strain>
    </source>
</reference>
<evidence type="ECO:0000259" key="1">
    <source>
        <dbReference type="Pfam" id="PF00144"/>
    </source>
</evidence>
<dbReference type="InterPro" id="IPR001466">
    <property type="entry name" value="Beta-lactam-related"/>
</dbReference>
<keyword evidence="3" id="KW-1185">Reference proteome</keyword>
<dbReference type="Gene3D" id="3.40.710.10">
    <property type="entry name" value="DD-peptidase/beta-lactamase superfamily"/>
    <property type="match status" value="1"/>
</dbReference>
<dbReference type="PANTHER" id="PTHR46825:SF7">
    <property type="entry name" value="D-ALANYL-D-ALANINE CARBOXYPEPTIDASE"/>
    <property type="match status" value="1"/>
</dbReference>
<dbReference type="eggNOG" id="COG1680">
    <property type="taxonomic scope" value="Bacteria"/>
</dbReference>
<dbReference type="SUPFAM" id="SSF56601">
    <property type="entry name" value="beta-lactamase/transpeptidase-like"/>
    <property type="match status" value="1"/>
</dbReference>
<dbReference type="OrthoDB" id="9773047at2"/>
<comment type="caution">
    <text evidence="2">The sequence shown here is derived from an EMBL/GenBank/DDBJ whole genome shotgun (WGS) entry which is preliminary data.</text>
</comment>
<protein>
    <submittedName>
        <fullName evidence="2">Beta-lactamase</fullName>
    </submittedName>
</protein>
<organism evidence="2 3">
    <name type="scientific">Actinomyces massiliensis F0489</name>
    <dbReference type="NCBI Taxonomy" id="1125718"/>
    <lineage>
        <taxon>Bacteria</taxon>
        <taxon>Bacillati</taxon>
        <taxon>Actinomycetota</taxon>
        <taxon>Actinomycetes</taxon>
        <taxon>Actinomycetales</taxon>
        <taxon>Actinomycetaceae</taxon>
        <taxon>Actinomyces</taxon>
    </lineage>
</organism>
<accession>J1HKU9</accession>
<dbReference type="PATRIC" id="fig|1125718.3.peg.788"/>
<evidence type="ECO:0000313" key="2">
    <source>
        <dbReference type="EMBL" id="EJF46590.1"/>
    </source>
</evidence>
<sequence length="348" mass="38646">MDADEFTTTLTKHLDKQARKWQPQVAVRAPELGIDYHYGQEDLPFHSASVGKLAPTALIMQLIEQGTVTLDTRVSSVLEPDLLQGIFMDERLDEVTIEHLLFHTSGANDYFNGRTKGPTVAEIAVADLHRRWTPSSLLAHSREHQKPVGAPGQRFFYSDTGFIVLGLLLEAVAGTNYSRLVHERIFEPLGMTRSFMPLRTKPAVGQDTIAPLYMGKTRVDGAEALTLDWAGGGLAATPADYLTFIHALHSSRLISAESWSWLTTSRHKYRSGLYYGAGTMNVKFNGFAPWLRGWPRPVGHLGTTAAHLWYEPVHDAEIVINFGATRAMRSSFVSLIKIVGLLRQFSSS</sequence>
<evidence type="ECO:0000313" key="3">
    <source>
        <dbReference type="Proteomes" id="UP000002941"/>
    </source>
</evidence>
<dbReference type="Proteomes" id="UP000002941">
    <property type="component" value="Unassembled WGS sequence"/>
</dbReference>